<accession>A0A5E4MX17</accession>
<sequence length="463" mass="53075">MLCIETSSCDNSRYKRDMITLIRVTIKCGNNVESGRVLYELSILYYSYICNLQSLYKTTTSVKASEIPTVVVAHTEKTRQAMHAIAVKLNSLTGKVDKFERMLKEKQTEEKHVQEKLSKERQPDEKYDSSNMYSQSILPKGSVVSLLSKGPKTVRLQPSPSEISQPKVLLIDEVISSKIRESINVGKVTDIDSNDRSMRKSSILMSPLPKDDNEIDDGEMSLSYINNKLGSFPTKEKYILNNYEPIVLMKHIEKLLSRMNKMEHDINMLFKVSESESTSTLFSETASDDKIIIEEVQPDEVYSFDIQNSLLQQTILKKLVCKTKPTKFQSVFGLSSKKKESEGFMTIKNFYSFFEDYTNKFQIIHDFLAFHGCYVFVVRETSHDEDDKHTYEASNKGRLHTTTMLKSAPYNQPIGLGQERKYPETRGQQSGPNYVQMCNKPRKESASRWRFTLLFSEGASILE</sequence>
<feature type="region of interest" description="Disordered" evidence="1">
    <location>
        <begin position="105"/>
        <end position="132"/>
    </location>
</feature>
<name>A0A5E4MX17_9HEMI</name>
<feature type="non-terminal residue" evidence="2">
    <location>
        <position position="463"/>
    </location>
</feature>
<gene>
    <name evidence="2" type="ORF">CINCED_3A012588</name>
</gene>
<organism evidence="2 3">
    <name type="scientific">Cinara cedri</name>
    <dbReference type="NCBI Taxonomy" id="506608"/>
    <lineage>
        <taxon>Eukaryota</taxon>
        <taxon>Metazoa</taxon>
        <taxon>Ecdysozoa</taxon>
        <taxon>Arthropoda</taxon>
        <taxon>Hexapoda</taxon>
        <taxon>Insecta</taxon>
        <taxon>Pterygota</taxon>
        <taxon>Neoptera</taxon>
        <taxon>Paraneoptera</taxon>
        <taxon>Hemiptera</taxon>
        <taxon>Sternorrhyncha</taxon>
        <taxon>Aphidomorpha</taxon>
        <taxon>Aphidoidea</taxon>
        <taxon>Aphididae</taxon>
        <taxon>Lachninae</taxon>
        <taxon>Cinara</taxon>
    </lineage>
</organism>
<dbReference type="Proteomes" id="UP000325440">
    <property type="component" value="Unassembled WGS sequence"/>
</dbReference>
<feature type="compositionally biased region" description="Basic and acidic residues" evidence="1">
    <location>
        <begin position="105"/>
        <end position="128"/>
    </location>
</feature>
<dbReference type="EMBL" id="CABPRJ010001430">
    <property type="protein sequence ID" value="VVC35991.1"/>
    <property type="molecule type" value="Genomic_DNA"/>
</dbReference>
<keyword evidence="3" id="KW-1185">Reference proteome</keyword>
<evidence type="ECO:0000313" key="2">
    <source>
        <dbReference type="EMBL" id="VVC35991.1"/>
    </source>
</evidence>
<evidence type="ECO:0000313" key="3">
    <source>
        <dbReference type="Proteomes" id="UP000325440"/>
    </source>
</evidence>
<dbReference type="AlphaFoldDB" id="A0A5E4MX17"/>
<proteinExistence type="predicted"/>
<evidence type="ECO:0000256" key="1">
    <source>
        <dbReference type="SAM" id="MobiDB-lite"/>
    </source>
</evidence>
<reference evidence="2 3" key="1">
    <citation type="submission" date="2019-08" db="EMBL/GenBank/DDBJ databases">
        <authorList>
            <person name="Alioto T."/>
            <person name="Alioto T."/>
            <person name="Gomez Garrido J."/>
        </authorList>
    </citation>
    <scope>NUCLEOTIDE SEQUENCE [LARGE SCALE GENOMIC DNA]</scope>
</reference>
<protein>
    <submittedName>
        <fullName evidence="2">Uncharacterized protein</fullName>
    </submittedName>
</protein>